<gene>
    <name evidence="5" type="ORF">GPAL_2337</name>
</gene>
<dbReference type="Proteomes" id="UP000006251">
    <property type="component" value="Unassembled WGS sequence"/>
</dbReference>
<comment type="similarity">
    <text evidence="1">Belongs to the metallo-dependent hydrolases superfamily. CpsB/CapC family.</text>
</comment>
<accession>K6ZJY0</accession>
<protein>
    <recommendedName>
        <fullName evidence="2">protein-tyrosine-phosphatase</fullName>
        <ecNumber evidence="2">3.1.3.48</ecNumber>
    </recommendedName>
</protein>
<dbReference type="OrthoDB" id="9788539at2"/>
<proteinExistence type="inferred from homology"/>
<dbReference type="Gene3D" id="3.20.20.140">
    <property type="entry name" value="Metal-dependent hydrolases"/>
    <property type="match status" value="1"/>
</dbReference>
<evidence type="ECO:0000256" key="4">
    <source>
        <dbReference type="ARBA" id="ARBA00051722"/>
    </source>
</evidence>
<keyword evidence="3 5" id="KW-0378">Hydrolase</keyword>
<dbReference type="PIRSF" id="PIRSF016557">
    <property type="entry name" value="Caps_synth_CpsB"/>
    <property type="match status" value="1"/>
</dbReference>
<dbReference type="SUPFAM" id="SSF89550">
    <property type="entry name" value="PHP domain-like"/>
    <property type="match status" value="1"/>
</dbReference>
<dbReference type="InterPro" id="IPR016195">
    <property type="entry name" value="Pol/histidinol_Pase-like"/>
</dbReference>
<keyword evidence="6" id="KW-1185">Reference proteome</keyword>
<evidence type="ECO:0000313" key="5">
    <source>
        <dbReference type="EMBL" id="GAC29198.1"/>
    </source>
</evidence>
<dbReference type="EMBL" id="BAEQ01000042">
    <property type="protein sequence ID" value="GAC29198.1"/>
    <property type="molecule type" value="Genomic_DNA"/>
</dbReference>
<dbReference type="PANTHER" id="PTHR39181">
    <property type="entry name" value="TYROSINE-PROTEIN PHOSPHATASE YWQE"/>
    <property type="match status" value="1"/>
</dbReference>
<dbReference type="GO" id="GO:0004725">
    <property type="term" value="F:protein tyrosine phosphatase activity"/>
    <property type="evidence" value="ECO:0007669"/>
    <property type="project" value="UniProtKB-EC"/>
</dbReference>
<dbReference type="GO" id="GO:0030145">
    <property type="term" value="F:manganese ion binding"/>
    <property type="evidence" value="ECO:0007669"/>
    <property type="project" value="InterPro"/>
</dbReference>
<comment type="caution">
    <text evidence="5">The sequence shown here is derived from an EMBL/GenBank/DDBJ whole genome shotgun (WGS) entry which is preliminary data.</text>
</comment>
<evidence type="ECO:0000313" key="6">
    <source>
        <dbReference type="Proteomes" id="UP000006251"/>
    </source>
</evidence>
<name>K6ZJY0_9ALTE</name>
<dbReference type="PANTHER" id="PTHR39181:SF1">
    <property type="entry name" value="TYROSINE-PROTEIN PHOSPHATASE YWQE"/>
    <property type="match status" value="1"/>
</dbReference>
<dbReference type="InterPro" id="IPR016667">
    <property type="entry name" value="Caps_polysacc_synth_CpsB/CapC"/>
</dbReference>
<comment type="catalytic activity">
    <reaction evidence="4">
        <text>O-phospho-L-tyrosyl-[protein] + H2O = L-tyrosyl-[protein] + phosphate</text>
        <dbReference type="Rhea" id="RHEA:10684"/>
        <dbReference type="Rhea" id="RHEA-COMP:10136"/>
        <dbReference type="Rhea" id="RHEA-COMP:20101"/>
        <dbReference type="ChEBI" id="CHEBI:15377"/>
        <dbReference type="ChEBI" id="CHEBI:43474"/>
        <dbReference type="ChEBI" id="CHEBI:46858"/>
        <dbReference type="ChEBI" id="CHEBI:61978"/>
        <dbReference type="EC" id="3.1.3.48"/>
    </reaction>
</comment>
<evidence type="ECO:0000256" key="2">
    <source>
        <dbReference type="ARBA" id="ARBA00013064"/>
    </source>
</evidence>
<dbReference type="AlphaFoldDB" id="K6ZJY0"/>
<dbReference type="Pfam" id="PF19567">
    <property type="entry name" value="CpsB_CapC"/>
    <property type="match status" value="1"/>
</dbReference>
<dbReference type="STRING" id="1121922.GCA_000428905_02711"/>
<sequence>MIDLHSHILPGIDDGAKTLEDAVAMAKHSFEFGVTHMVCTPHIHQGVFDNNLATITSAFEQLVLALKEQQVPLKLAFSCEVRVTPDILPWVNAKSLPFIGEWEGKQALLLELPHSHIPPGVENLVRWLFKNNIQTIIPHPERNRDIIADYNKIHMLKRIGCLFQVTAGAFIGRFNEKVQLVAERLLADDLITYVASDMHNLHRRPNDMLACKQAIMQIADSDTANALVYDVPSTISRNLNWQ</sequence>
<evidence type="ECO:0000256" key="3">
    <source>
        <dbReference type="ARBA" id="ARBA00022801"/>
    </source>
</evidence>
<reference evidence="6" key="1">
    <citation type="journal article" date="2014" name="Environ. Microbiol.">
        <title>Comparative genomics of the marine bacterial genus Glaciecola reveals the high degree of genomic diversity and genomic characteristic for cold adaptation.</title>
        <authorList>
            <person name="Qin Q.L."/>
            <person name="Xie B.B."/>
            <person name="Yu Y."/>
            <person name="Shu Y.L."/>
            <person name="Rong J.C."/>
            <person name="Zhang Y.J."/>
            <person name="Zhao D.L."/>
            <person name="Chen X.L."/>
            <person name="Zhang X.Y."/>
            <person name="Chen B."/>
            <person name="Zhou B.C."/>
            <person name="Zhang Y.Z."/>
        </authorList>
    </citation>
    <scope>NUCLEOTIDE SEQUENCE [LARGE SCALE GENOMIC DNA]</scope>
    <source>
        <strain evidence="6">ACAM 615</strain>
    </source>
</reference>
<evidence type="ECO:0000256" key="1">
    <source>
        <dbReference type="ARBA" id="ARBA00005750"/>
    </source>
</evidence>
<dbReference type="RefSeq" id="WP_006011802.1">
    <property type="nucleotide sequence ID" value="NZ_AUAV01000014.1"/>
</dbReference>
<dbReference type="EC" id="3.1.3.48" evidence="2"/>
<organism evidence="5 6">
    <name type="scientific">Brumicola pallidula DSM 14239 = ACAM 615</name>
    <dbReference type="NCBI Taxonomy" id="1121922"/>
    <lineage>
        <taxon>Bacteria</taxon>
        <taxon>Pseudomonadati</taxon>
        <taxon>Pseudomonadota</taxon>
        <taxon>Gammaproteobacteria</taxon>
        <taxon>Alteromonadales</taxon>
        <taxon>Alteromonadaceae</taxon>
        <taxon>Brumicola</taxon>
    </lineage>
</organism>